<protein>
    <recommendedName>
        <fullName evidence="4">Component of SufBCD complex</fullName>
    </recommendedName>
</protein>
<name>A0A7S9LS69_9RHOB</name>
<feature type="transmembrane region" description="Helical" evidence="1">
    <location>
        <begin position="103"/>
        <end position="123"/>
    </location>
</feature>
<reference evidence="2 3" key="1">
    <citation type="submission" date="2020-11" db="EMBL/GenBank/DDBJ databases">
        <title>Description of Pontivivens ytuae sp. nov. isolated from deep sea sediment of Mariana Trench.</title>
        <authorList>
            <person name="Wang Z."/>
            <person name="Sun Q.-L."/>
            <person name="Xu X.-D."/>
            <person name="Tang Y.-Z."/>
            <person name="Zhang J."/>
        </authorList>
    </citation>
    <scope>NUCLEOTIDE SEQUENCE [LARGE SCALE GENOMIC DNA]</scope>
    <source>
        <strain evidence="2 3">MT2928</strain>
    </source>
</reference>
<evidence type="ECO:0000313" key="2">
    <source>
        <dbReference type="EMBL" id="QPH54331.1"/>
    </source>
</evidence>
<keyword evidence="3" id="KW-1185">Reference proteome</keyword>
<feature type="transmembrane region" description="Helical" evidence="1">
    <location>
        <begin position="76"/>
        <end position="97"/>
    </location>
</feature>
<feature type="transmembrane region" description="Helical" evidence="1">
    <location>
        <begin position="17"/>
        <end position="39"/>
    </location>
</feature>
<keyword evidence="1" id="KW-0472">Membrane</keyword>
<sequence length="174" mass="19588">MGDVVRNFIDFDSFSSLWYWIFMALAWTSRTHWTIGVPFDAIIRADRRGPPWEEHVDVIAHAMAARFHLFVRRGGAWVVGVTTFALTAVGTAALLFGNEFAQAIFAVALPMVIAEAGDVRLALRIHDEQLSGYELRRAIVWRRFLNQATGLFSILLASAFATFQFLQQAALAIW</sequence>
<keyword evidence="1" id="KW-1133">Transmembrane helix</keyword>
<dbReference type="RefSeq" id="WP_196103540.1">
    <property type="nucleotide sequence ID" value="NZ_CP064942.1"/>
</dbReference>
<gene>
    <name evidence="2" type="ORF">I0K15_00695</name>
</gene>
<proteinExistence type="predicted"/>
<evidence type="ECO:0008006" key="4">
    <source>
        <dbReference type="Google" id="ProtNLM"/>
    </source>
</evidence>
<accession>A0A7S9LS69</accession>
<dbReference type="AlphaFoldDB" id="A0A7S9LS69"/>
<organism evidence="2 3">
    <name type="scientific">Pontivivens ytuae</name>
    <dbReference type="NCBI Taxonomy" id="2789856"/>
    <lineage>
        <taxon>Bacteria</taxon>
        <taxon>Pseudomonadati</taxon>
        <taxon>Pseudomonadota</taxon>
        <taxon>Alphaproteobacteria</taxon>
        <taxon>Rhodobacterales</taxon>
        <taxon>Paracoccaceae</taxon>
        <taxon>Pontivivens</taxon>
    </lineage>
</organism>
<dbReference type="EMBL" id="CP064942">
    <property type="protein sequence ID" value="QPH54331.1"/>
    <property type="molecule type" value="Genomic_DNA"/>
</dbReference>
<dbReference type="Proteomes" id="UP000594800">
    <property type="component" value="Chromosome"/>
</dbReference>
<evidence type="ECO:0000256" key="1">
    <source>
        <dbReference type="SAM" id="Phobius"/>
    </source>
</evidence>
<dbReference type="KEGG" id="poz:I0K15_00695"/>
<feature type="transmembrane region" description="Helical" evidence="1">
    <location>
        <begin position="144"/>
        <end position="166"/>
    </location>
</feature>
<evidence type="ECO:0000313" key="3">
    <source>
        <dbReference type="Proteomes" id="UP000594800"/>
    </source>
</evidence>
<keyword evidence="1" id="KW-0812">Transmembrane</keyword>